<organism evidence="3 4">
    <name type="scientific">Tahibacter amnicola</name>
    <dbReference type="NCBI Taxonomy" id="2976241"/>
    <lineage>
        <taxon>Bacteria</taxon>
        <taxon>Pseudomonadati</taxon>
        <taxon>Pseudomonadota</taxon>
        <taxon>Gammaproteobacteria</taxon>
        <taxon>Lysobacterales</taxon>
        <taxon>Rhodanobacteraceae</taxon>
        <taxon>Tahibacter</taxon>
    </lineage>
</organism>
<dbReference type="Proteomes" id="UP001064632">
    <property type="component" value="Chromosome"/>
</dbReference>
<feature type="compositionally biased region" description="Basic and acidic residues" evidence="2">
    <location>
        <begin position="143"/>
        <end position="170"/>
    </location>
</feature>
<feature type="region of interest" description="Disordered" evidence="2">
    <location>
        <begin position="132"/>
        <end position="184"/>
    </location>
</feature>
<protein>
    <recommendedName>
        <fullName evidence="5">Phage shock protein A (PspA) family protein</fullName>
    </recommendedName>
</protein>
<evidence type="ECO:0000313" key="4">
    <source>
        <dbReference type="Proteomes" id="UP001064632"/>
    </source>
</evidence>
<accession>A0ABY6BE05</accession>
<dbReference type="RefSeq" id="WP_261695233.1">
    <property type="nucleotide sequence ID" value="NZ_CP104694.1"/>
</dbReference>
<evidence type="ECO:0000256" key="1">
    <source>
        <dbReference type="SAM" id="Coils"/>
    </source>
</evidence>
<evidence type="ECO:0000313" key="3">
    <source>
        <dbReference type="EMBL" id="UXI68273.1"/>
    </source>
</evidence>
<feature type="coiled-coil region" evidence="1">
    <location>
        <begin position="31"/>
        <end position="72"/>
    </location>
</feature>
<reference evidence="3" key="1">
    <citation type="submission" date="2022-09" db="EMBL/GenBank/DDBJ databases">
        <title>Tahibacter sp. nov., isolated from a fresh water.</title>
        <authorList>
            <person name="Baek J.H."/>
            <person name="Lee J.K."/>
            <person name="Kim J.M."/>
            <person name="Jeon C.O."/>
        </authorList>
    </citation>
    <scope>NUCLEOTIDE SEQUENCE</scope>
    <source>
        <strain evidence="3">W38</strain>
    </source>
</reference>
<keyword evidence="4" id="KW-1185">Reference proteome</keyword>
<evidence type="ECO:0000256" key="2">
    <source>
        <dbReference type="SAM" id="MobiDB-lite"/>
    </source>
</evidence>
<keyword evidence="1" id="KW-0175">Coiled coil</keyword>
<evidence type="ECO:0008006" key="5">
    <source>
        <dbReference type="Google" id="ProtNLM"/>
    </source>
</evidence>
<name>A0ABY6BE05_9GAMM</name>
<sequence length="184" mass="20866">MAWWNDILGALRNELDGSPESAAAEAEPRSVRQAQALLQRTQKDLQSARARAEAARRRMLRAQGELEELTRSEWQHPRYRDRLVELARAVALESELVGSFDAHITQLDAVQARIALQMRTLERDLSMARTATAASRTTQAVGDRPRPVARTRRDAGFERARPKAVMERLEQLPARHPRKPADED</sequence>
<dbReference type="EMBL" id="CP104694">
    <property type="protein sequence ID" value="UXI68273.1"/>
    <property type="molecule type" value="Genomic_DNA"/>
</dbReference>
<proteinExistence type="predicted"/>
<gene>
    <name evidence="3" type="ORF">N4264_01095</name>
</gene>